<evidence type="ECO:0000313" key="2">
    <source>
        <dbReference type="EMBL" id="SVC94112.1"/>
    </source>
</evidence>
<feature type="domain" description="HIT" evidence="1">
    <location>
        <begin position="8"/>
        <end position="118"/>
    </location>
</feature>
<gene>
    <name evidence="2" type="ORF">METZ01_LOCUS346966</name>
</gene>
<sequence length="119" mass="13166">MHYDSNNVFARILRGELPAEKLYEDEHVLAFHDIGKLTPVHVLVVPKGAYRSIDDFSELATDQELAAYVRAIGVVARKLGVAETGYRVVTNCGADANQEVPHFHSHIFGGRKLGGVRPR</sequence>
<dbReference type="SUPFAM" id="SSF54197">
    <property type="entry name" value="HIT-like"/>
    <property type="match status" value="1"/>
</dbReference>
<dbReference type="InterPro" id="IPR001310">
    <property type="entry name" value="Histidine_triad_HIT"/>
</dbReference>
<dbReference type="EMBL" id="UINC01119946">
    <property type="protein sequence ID" value="SVC94112.1"/>
    <property type="molecule type" value="Genomic_DNA"/>
</dbReference>
<dbReference type="InterPro" id="IPR011146">
    <property type="entry name" value="HIT-like"/>
</dbReference>
<dbReference type="Gene3D" id="3.30.428.10">
    <property type="entry name" value="HIT-like"/>
    <property type="match status" value="1"/>
</dbReference>
<dbReference type="CDD" id="cd01276">
    <property type="entry name" value="PKCI_related"/>
    <property type="match status" value="1"/>
</dbReference>
<accession>A0A382RA67</accession>
<dbReference type="GO" id="GO:0003824">
    <property type="term" value="F:catalytic activity"/>
    <property type="evidence" value="ECO:0007669"/>
    <property type="project" value="InterPro"/>
</dbReference>
<dbReference type="PROSITE" id="PS51084">
    <property type="entry name" value="HIT_2"/>
    <property type="match status" value="1"/>
</dbReference>
<evidence type="ECO:0000259" key="1">
    <source>
        <dbReference type="PROSITE" id="PS51084"/>
    </source>
</evidence>
<proteinExistence type="predicted"/>
<dbReference type="InterPro" id="IPR036265">
    <property type="entry name" value="HIT-like_sf"/>
</dbReference>
<dbReference type="PRINTS" id="PR00332">
    <property type="entry name" value="HISTRIAD"/>
</dbReference>
<dbReference type="AlphaFoldDB" id="A0A382RA67"/>
<name>A0A382RA67_9ZZZZ</name>
<organism evidence="2">
    <name type="scientific">marine metagenome</name>
    <dbReference type="NCBI Taxonomy" id="408172"/>
    <lineage>
        <taxon>unclassified sequences</taxon>
        <taxon>metagenomes</taxon>
        <taxon>ecological metagenomes</taxon>
    </lineage>
</organism>
<dbReference type="PANTHER" id="PTHR23089">
    <property type="entry name" value="HISTIDINE TRIAD HIT PROTEIN"/>
    <property type="match status" value="1"/>
</dbReference>
<protein>
    <recommendedName>
        <fullName evidence="1">HIT domain-containing protein</fullName>
    </recommendedName>
</protein>
<dbReference type="Pfam" id="PF01230">
    <property type="entry name" value="HIT"/>
    <property type="match status" value="1"/>
</dbReference>
<reference evidence="2" key="1">
    <citation type="submission" date="2018-05" db="EMBL/GenBank/DDBJ databases">
        <authorList>
            <person name="Lanie J.A."/>
            <person name="Ng W.-L."/>
            <person name="Kazmierczak K.M."/>
            <person name="Andrzejewski T.M."/>
            <person name="Davidsen T.M."/>
            <person name="Wayne K.J."/>
            <person name="Tettelin H."/>
            <person name="Glass J.I."/>
            <person name="Rusch D."/>
            <person name="Podicherti R."/>
            <person name="Tsui H.-C.T."/>
            <person name="Winkler M.E."/>
        </authorList>
    </citation>
    <scope>NUCLEOTIDE SEQUENCE</scope>
</reference>